<dbReference type="EMBL" id="AOCG01000012">
    <property type="protein sequence ID" value="EUJ17678.1"/>
    <property type="molecule type" value="Genomic_DNA"/>
</dbReference>
<dbReference type="PATRIC" id="fig|1265818.5.peg.2353"/>
<protein>
    <submittedName>
        <fullName evidence="2">Uncharacterized protein</fullName>
    </submittedName>
</protein>
<keyword evidence="1" id="KW-0175">Coiled coil</keyword>
<accession>W7BCM2</accession>
<name>W7BCM2_9LIST</name>
<dbReference type="Proteomes" id="UP000019246">
    <property type="component" value="Unassembled WGS sequence"/>
</dbReference>
<sequence>MKSKKELEEKAGHAEAELAKILERVELNDTSKTLAENLAELEEKEKASAEIYLEADQALQVAQQKALEAAQQVTLAEKTLVDFSELDSAKENEKRLNEKQAEMEIYATKLKQARKAEPLRQMREQLLRFDEKLKQENQKKSRT</sequence>
<proteinExistence type="predicted"/>
<dbReference type="AlphaFoldDB" id="W7BCM2"/>
<reference evidence="2 3" key="1">
    <citation type="journal article" date="2014" name="Int. J. Syst. Evol. Microbiol.">
        <title>Listeria floridensis sp. nov., Listeria aquatica sp. nov., Listeria cornellensis sp. nov., Listeria riparia sp. nov. and Listeria grandensis sp. nov., from agricultural and natural environments.</title>
        <authorList>
            <person name="den Bakker H.C."/>
            <person name="Warchocki S."/>
            <person name="Wright E.M."/>
            <person name="Allred A.F."/>
            <person name="Ahlstrom C."/>
            <person name="Manuel C.S."/>
            <person name="Stasiewicz M.J."/>
            <person name="Burrell A."/>
            <person name="Roof S."/>
            <person name="Strawn L."/>
            <person name="Fortes E.D."/>
            <person name="Nightingale K.K."/>
            <person name="Kephart D."/>
            <person name="Wiedmann M."/>
        </authorList>
    </citation>
    <scope>NUCLEOTIDE SEQUENCE [LARGE SCALE GENOMIC DNA]</scope>
    <source>
        <strain evidence="2 3">FSL S10-1188</strain>
    </source>
</reference>
<comment type="caution">
    <text evidence="2">The sequence shown here is derived from an EMBL/GenBank/DDBJ whole genome shotgun (WGS) entry which is preliminary data.</text>
</comment>
<dbReference type="RefSeq" id="WP_036073486.1">
    <property type="nucleotide sequence ID" value="NZ_AOCG01000012.1"/>
</dbReference>
<evidence type="ECO:0000313" key="3">
    <source>
        <dbReference type="Proteomes" id="UP000019246"/>
    </source>
</evidence>
<feature type="coiled-coil region" evidence="1">
    <location>
        <begin position="4"/>
        <end position="47"/>
    </location>
</feature>
<feature type="coiled-coil region" evidence="1">
    <location>
        <begin position="89"/>
        <end position="139"/>
    </location>
</feature>
<gene>
    <name evidence="2" type="ORF">MAQA_11716</name>
</gene>
<organism evidence="2 3">
    <name type="scientific">Listeria aquatica FSL S10-1188</name>
    <dbReference type="NCBI Taxonomy" id="1265818"/>
    <lineage>
        <taxon>Bacteria</taxon>
        <taxon>Bacillati</taxon>
        <taxon>Bacillota</taxon>
        <taxon>Bacilli</taxon>
        <taxon>Bacillales</taxon>
        <taxon>Listeriaceae</taxon>
        <taxon>Listeria</taxon>
    </lineage>
</organism>
<evidence type="ECO:0000256" key="1">
    <source>
        <dbReference type="SAM" id="Coils"/>
    </source>
</evidence>
<keyword evidence="3" id="KW-1185">Reference proteome</keyword>
<evidence type="ECO:0000313" key="2">
    <source>
        <dbReference type="EMBL" id="EUJ17678.1"/>
    </source>
</evidence>
<dbReference type="STRING" id="1265818.MAQA_11716"/>